<dbReference type="GO" id="GO:0005524">
    <property type="term" value="F:ATP binding"/>
    <property type="evidence" value="ECO:0007669"/>
    <property type="project" value="UniProtKB-UniRule"/>
</dbReference>
<organism evidence="7 8">
    <name type="scientific">Nocardiopsis alba (strain ATCC BAA-2165 / BE74)</name>
    <dbReference type="NCBI Taxonomy" id="1205910"/>
    <lineage>
        <taxon>Bacteria</taxon>
        <taxon>Bacillati</taxon>
        <taxon>Actinomycetota</taxon>
        <taxon>Actinomycetes</taxon>
        <taxon>Streptosporangiales</taxon>
        <taxon>Nocardiopsidaceae</taxon>
        <taxon>Nocardiopsis</taxon>
    </lineage>
</organism>
<feature type="binding site" evidence="3">
    <location>
        <begin position="1027"/>
        <end position="1034"/>
    </location>
    <ligand>
        <name>ATP</name>
        <dbReference type="ChEBI" id="CHEBI:30616"/>
    </ligand>
</feature>
<dbReference type="EMBL" id="CP003788">
    <property type="protein sequence ID" value="AFR10343.1"/>
    <property type="molecule type" value="Genomic_DNA"/>
</dbReference>
<protein>
    <submittedName>
        <fullName evidence="7">Type VII secretion protein EccCb</fullName>
    </submittedName>
</protein>
<gene>
    <name evidence="7" type="ordered locus">B005_1596</name>
</gene>
<reference evidence="7 8" key="1">
    <citation type="journal article" date="2012" name="J. Bacteriol.">
        <title>Whole-Genome Sequence of Nocardiopsis alba Strain ATCC BAA-2165, Associated with Honeybees.</title>
        <authorList>
            <person name="Qiao J."/>
            <person name="Chen L."/>
            <person name="Li Y."/>
            <person name="Wang J."/>
            <person name="Zhang W."/>
            <person name="Chen S."/>
        </authorList>
    </citation>
    <scope>NUCLEOTIDE SEQUENCE [LARGE SCALE GENOMIC DNA]</scope>
    <source>
        <strain evidence="8">ATCC BAA-2165 / BE74</strain>
    </source>
</reference>
<feature type="binding site" evidence="3">
    <location>
        <begin position="689"/>
        <end position="696"/>
    </location>
    <ligand>
        <name>ATP</name>
        <dbReference type="ChEBI" id="CHEBI:30616"/>
    </ligand>
</feature>
<feature type="transmembrane region" description="Helical" evidence="5">
    <location>
        <begin position="273"/>
        <end position="293"/>
    </location>
</feature>
<dbReference type="PROSITE" id="PS50901">
    <property type="entry name" value="FTSK"/>
    <property type="match status" value="2"/>
</dbReference>
<dbReference type="PANTHER" id="PTHR22683">
    <property type="entry name" value="SPORULATION PROTEIN RELATED"/>
    <property type="match status" value="1"/>
</dbReference>
<dbReference type="PANTHER" id="PTHR22683:SF1">
    <property type="entry name" value="TYPE VII SECRETION SYSTEM PROTEIN ESSC"/>
    <property type="match status" value="1"/>
</dbReference>
<dbReference type="InterPro" id="IPR027417">
    <property type="entry name" value="P-loop_NTPase"/>
</dbReference>
<dbReference type="CDD" id="cd00060">
    <property type="entry name" value="FHA"/>
    <property type="match status" value="1"/>
</dbReference>
<evidence type="ECO:0000256" key="5">
    <source>
        <dbReference type="SAM" id="Phobius"/>
    </source>
</evidence>
<feature type="region of interest" description="Disordered" evidence="4">
    <location>
        <begin position="1"/>
        <end position="28"/>
    </location>
</feature>
<dbReference type="Pfam" id="PF01580">
    <property type="entry name" value="FtsK_SpoIIIE"/>
    <property type="match status" value="2"/>
</dbReference>
<evidence type="ECO:0000313" key="8">
    <source>
        <dbReference type="Proteomes" id="UP000003779"/>
    </source>
</evidence>
<dbReference type="SMART" id="SM00382">
    <property type="entry name" value="AAA"/>
    <property type="match status" value="3"/>
</dbReference>
<dbReference type="GO" id="GO:0003677">
    <property type="term" value="F:DNA binding"/>
    <property type="evidence" value="ECO:0007669"/>
    <property type="project" value="InterPro"/>
</dbReference>
<dbReference type="InterPro" id="IPR002543">
    <property type="entry name" value="FtsK_dom"/>
</dbReference>
<accession>J7L9J6</accession>
<dbReference type="SUPFAM" id="SSF52540">
    <property type="entry name" value="P-loop containing nucleoside triphosphate hydrolases"/>
    <property type="match status" value="2"/>
</dbReference>
<evidence type="ECO:0000313" key="7">
    <source>
        <dbReference type="EMBL" id="AFR10343.1"/>
    </source>
</evidence>
<dbReference type="InterPro" id="IPR050206">
    <property type="entry name" value="FtsK/SpoIIIE/SftA"/>
</dbReference>
<dbReference type="Gene3D" id="3.40.50.300">
    <property type="entry name" value="P-loop containing nucleotide triphosphate hydrolases"/>
    <property type="match status" value="4"/>
</dbReference>
<dbReference type="KEGG" id="nal:B005_1596"/>
<name>J7L9J6_NOCAA</name>
<dbReference type="Gene3D" id="2.60.200.20">
    <property type="match status" value="1"/>
</dbReference>
<keyword evidence="5" id="KW-1133">Transmembrane helix</keyword>
<feature type="region of interest" description="Disordered" evidence="4">
    <location>
        <begin position="246"/>
        <end position="268"/>
    </location>
</feature>
<dbReference type="InterPro" id="IPR003593">
    <property type="entry name" value="AAA+_ATPase"/>
</dbReference>
<evidence type="ECO:0000256" key="3">
    <source>
        <dbReference type="PROSITE-ProRule" id="PRU00289"/>
    </source>
</evidence>
<dbReference type="eggNOG" id="COG1674">
    <property type="taxonomic scope" value="Bacteria"/>
</dbReference>
<feature type="domain" description="FtsK" evidence="6">
    <location>
        <begin position="1010"/>
        <end position="1204"/>
    </location>
</feature>
<evidence type="ECO:0000259" key="6">
    <source>
        <dbReference type="PROSITE" id="PS50901"/>
    </source>
</evidence>
<evidence type="ECO:0000256" key="2">
    <source>
        <dbReference type="ARBA" id="ARBA00022840"/>
    </source>
</evidence>
<evidence type="ECO:0000256" key="1">
    <source>
        <dbReference type="ARBA" id="ARBA00022741"/>
    </source>
</evidence>
<evidence type="ECO:0000256" key="4">
    <source>
        <dbReference type="SAM" id="MobiDB-lite"/>
    </source>
</evidence>
<dbReference type="CDD" id="cd01127">
    <property type="entry name" value="TrwB_TraG_TraD_VirD4"/>
    <property type="match status" value="1"/>
</dbReference>
<proteinExistence type="predicted"/>
<dbReference type="Proteomes" id="UP000003779">
    <property type="component" value="Chromosome"/>
</dbReference>
<keyword evidence="1 3" id="KW-0547">Nucleotide-binding</keyword>
<dbReference type="HOGENOM" id="CLU_003134_6_0_11"/>
<sequence length="1495" mass="161082">MGAVRSAPNRPDRFHRTLPRPQIDRKQSTVRLLFTATPATGPSVDGPDGSGPVASSPLRLDMLVDADPGATVRQLIEVVDPMVRTLPRTGREVPLYVGERKVDPAVSLSEAGILDGAVIGVGGPAEVKAEPPGVVEIRVVSGFDAGRVVRLDPGDYVIGDHESAVLVVDADGHWARIRVAPDGTVTLLRTSAGSGVRLEGEDVAADTAWPQGEQLTLGGTLFEVWPNHRPDAAIVPSEDGTGLDYNRPPRLHPAPSKTKFKLPSPPEPPDRPIAQLIMMILMPITMAVGGALIMNRPQMLLIGLLAPVSVLFMQLMQRKTSKARYDRQMREFEEKTERVTKDARDALVSEQRRLRDTCPDPAAVLLLATGPRSRLWERRQIDEDFTLLRMGTGSIPSQVVLMDPTKDDHRKEVTWDMKDVPVSVSVKDNGVVGVAGSGEGAQALERWLVAQLVTLHSPAELQLYLLSMEGDHNRWRWTRYLPHLRGEHPRLSLGRIGIDATTCARRISELQMIMEARTQAPRGAADEEPAIVVVLDGARRIRSLPGVVQLLREGPEVGIYVLCLDAEERLLPEECRAVVGITPHGMRLRRTSFDNVEDVRADVPSAAWAERLGRALAPMRDSSVGEAGGALPRSARLLDVIGLEPPNGEAIAAHWVSGGRSTVATLGVGLDGAFAVDIRRDGPHALIAGTTGSGKSELLQTLVASLAAVNRPESMSFVLVDYKGGSAFKDCVDLPHTVGMVTDLDTHLVGRALVSLGAELHRREHILAKAGAKDIEDYLELLDRDPSMPQMPRLMLVIDEFASMARELPDFVKGLVNIAQRGRSLGIHLVLATQRPGGVVTNDIRANTNLRIALRMTDETESRDVIDAPESAHIGIDTPGRAYARLGHASLLPFQSGRVGGRRVVAVENASDPIAHAVKWSDLALPAPVAVREGQESGDVESTDLTALVAAVKEAAEQVGARRQPSPWLEALPTTLTLSALLGGRPPTPEPGTVRPVPLGLVDIPAQQRQTPYTFDLSRTGHLHVMGSGRTGRSQTLRTLAASLALGHHPDDVHMYGLDCGNGALLPMERLPHCGAVAQRTQGDRVVRLLGLLGEELDRRQKLLATHGCADLEELRAKVPATERPAHIVLFIDRLDAFEQAFGEYNYGALVEDVTTLMRDGAGVGVHVVATGDRLLTRTKYSSTTEDLLVLRCNDAGDYSSAGLQARSLPEEVPDGRAFRASDALEVQIALLTRNPQGAAQGAELGRIADFVSRRPRLEGGPRPFRVDVLPDRLTLADMSRFRSAPPRPLHALIGVGGNELGAVTADLSRIPTFLVSGPPQSGRSSMLTVMAESLLEGGTELLLVTPRGSRLGDLRTRRGVRAVIDAAEPRLSQLHEALGSFEGETAVVMIDDAELLLQSDLGKEFTRIARGMVGAGWGIVAAGTNEALQGGFNGWHVHLKRNRVGALLSPQSQADGEVLGLRLPKGVSSPRLTPGTAYLHLGDGRIQQVRVPMP</sequence>
<dbReference type="STRING" id="1205910.B005_1596"/>
<dbReference type="PATRIC" id="fig|1205910.3.peg.1511"/>
<keyword evidence="2 3" id="KW-0067">ATP-binding</keyword>
<keyword evidence="5" id="KW-0812">Transmembrane</keyword>
<keyword evidence="5" id="KW-0472">Membrane</keyword>
<feature type="domain" description="FtsK" evidence="6">
    <location>
        <begin position="671"/>
        <end position="863"/>
    </location>
</feature>
<reference evidence="8" key="2">
    <citation type="submission" date="2012-08" db="EMBL/GenBank/DDBJ databases">
        <title>Whole-genome sequence of Nocardiopsis alba strain ATCC BAA-2165 associated with honeybees.</title>
        <authorList>
            <person name="Qiao J."/>
            <person name="Chen L."/>
            <person name="Li Y."/>
            <person name="Wang J."/>
            <person name="Zhang W."/>
            <person name="Chen S."/>
        </authorList>
    </citation>
    <scope>NUCLEOTIDE SEQUENCE [LARGE SCALE GENOMIC DNA]</scope>
    <source>
        <strain evidence="8">ATCC BAA-2165 / BE74</strain>
    </source>
</reference>
<feature type="transmembrane region" description="Helical" evidence="5">
    <location>
        <begin position="300"/>
        <end position="317"/>
    </location>
</feature>